<organism evidence="8 9">
    <name type="scientific">Endobacter medicaginis</name>
    <dbReference type="NCBI Taxonomy" id="1181271"/>
    <lineage>
        <taxon>Bacteria</taxon>
        <taxon>Pseudomonadati</taxon>
        <taxon>Pseudomonadota</taxon>
        <taxon>Alphaproteobacteria</taxon>
        <taxon>Acetobacterales</taxon>
        <taxon>Acetobacteraceae</taxon>
        <taxon>Endobacter</taxon>
    </lineage>
</organism>
<feature type="compositionally biased region" description="Low complexity" evidence="4">
    <location>
        <begin position="39"/>
        <end position="50"/>
    </location>
</feature>
<dbReference type="AlphaFoldDB" id="A0A839UWB5"/>
<sequence length="740" mass="80541">MRHQSRHAGGRCRGRAAWVGGALCLAITAAQASPPPMQAGPGFASPASSAKLPEEPSAVPDDVHPWLSQIDGARAMGWVRAQNARSLKVLQSDPHYAGFYAQALAIEQSHDRLAMPMPLAGAIFNFWRDKDHVRGILRRTTQVSFLGSTPDWRTVLDLDALTRREHANWVYEGLNCAEPGETRCLVSLSDGGEDATTEREFDLASGQFVKGGFTLPHSKQTIAWVDDDTLLVARDWGAGTLTASGYPFVVKLLHRGESLAQAKEVYRAGPMQIGVDPLQFADGQGHRVDILMTELATFHYAYRVWTPQGLRLLDLPEQADLEGLLDNRLIVHLNEDWAPKGAAKIGAGALIALDLDHPDAAASVIFAPGPRQSVEDVAVTKSRVLASVYDNVRGRGMVFAPDGAGWRAQSLDLPGNVAVNVVAADTHSDSGFLTVAGFLTPTELWHADTAIPTVRKVRALPAQFDASGMVVDQYEAKSSDGTMIPYFVVHRRDWAKDGSNPTMLYAYGGFGVSMLPRYSGVLGKLWLDHGGVYVLANIRGGGEFGPKWHDAGLKTHRQLIYDDFAAVARDLATRGIADAAHLGIRGGSNGGLLMGVEFTQHPELWHAVIIEVPLLDMLNFETMSAGASWVGEYGSVSVPEQRAFLARISPLQNLHADGHYPEPFIFTTTKDDRVGPVHARRFAARMEAMGLPFLYYEETEGGHHAGANQREVAEQEALEYTYLTKKLMEPAKPAAPQTTR</sequence>
<reference evidence="8 9" key="1">
    <citation type="submission" date="2020-08" db="EMBL/GenBank/DDBJ databases">
        <title>Genomic Encyclopedia of Type Strains, Phase III (KMG-III): the genomes of soil and plant-associated and newly described type strains.</title>
        <authorList>
            <person name="Whitman W."/>
        </authorList>
    </citation>
    <scope>NUCLEOTIDE SEQUENCE [LARGE SCALE GENOMIC DNA]</scope>
    <source>
        <strain evidence="8 9">CECT 8088</strain>
    </source>
</reference>
<dbReference type="GO" id="GO:0070012">
    <property type="term" value="F:oligopeptidase activity"/>
    <property type="evidence" value="ECO:0007669"/>
    <property type="project" value="TreeGrafter"/>
</dbReference>
<dbReference type="InterPro" id="IPR002470">
    <property type="entry name" value="Peptidase_S9A"/>
</dbReference>
<dbReference type="InterPro" id="IPR023302">
    <property type="entry name" value="Pept_S9A_N"/>
</dbReference>
<evidence type="ECO:0000256" key="5">
    <source>
        <dbReference type="SAM" id="SignalP"/>
    </source>
</evidence>
<name>A0A839UWB5_9PROT</name>
<keyword evidence="5" id="KW-0732">Signal</keyword>
<feature type="domain" description="Peptidase S9A N-terminal" evidence="7">
    <location>
        <begin position="58"/>
        <end position="454"/>
    </location>
</feature>
<dbReference type="PRINTS" id="PR00862">
    <property type="entry name" value="PROLIGOPTASE"/>
</dbReference>
<accession>A0A839UWB5</accession>
<gene>
    <name evidence="8" type="ORF">FHR90_001922</name>
</gene>
<evidence type="ECO:0000256" key="1">
    <source>
        <dbReference type="ARBA" id="ARBA00022670"/>
    </source>
</evidence>
<dbReference type="EMBL" id="JACHXV010000006">
    <property type="protein sequence ID" value="MBB3174086.1"/>
    <property type="molecule type" value="Genomic_DNA"/>
</dbReference>
<dbReference type="GO" id="GO:0005829">
    <property type="term" value="C:cytosol"/>
    <property type="evidence" value="ECO:0007669"/>
    <property type="project" value="TreeGrafter"/>
</dbReference>
<evidence type="ECO:0000259" key="6">
    <source>
        <dbReference type="Pfam" id="PF00326"/>
    </source>
</evidence>
<feature type="region of interest" description="Disordered" evidence="4">
    <location>
        <begin position="36"/>
        <end position="62"/>
    </location>
</feature>
<evidence type="ECO:0000313" key="9">
    <source>
        <dbReference type="Proteomes" id="UP000557688"/>
    </source>
</evidence>
<evidence type="ECO:0000256" key="2">
    <source>
        <dbReference type="ARBA" id="ARBA00022801"/>
    </source>
</evidence>
<dbReference type="Proteomes" id="UP000557688">
    <property type="component" value="Unassembled WGS sequence"/>
</dbReference>
<dbReference type="InterPro" id="IPR051167">
    <property type="entry name" value="Prolyl_oligopep/macrocyclase"/>
</dbReference>
<evidence type="ECO:0000256" key="4">
    <source>
        <dbReference type="SAM" id="MobiDB-lite"/>
    </source>
</evidence>
<keyword evidence="2 8" id="KW-0378">Hydrolase</keyword>
<evidence type="ECO:0000256" key="3">
    <source>
        <dbReference type="ARBA" id="ARBA00022825"/>
    </source>
</evidence>
<dbReference type="PANTHER" id="PTHR42881:SF13">
    <property type="entry name" value="PROLYL ENDOPEPTIDASE"/>
    <property type="match status" value="1"/>
</dbReference>
<dbReference type="GO" id="GO:0006508">
    <property type="term" value="P:proteolysis"/>
    <property type="evidence" value="ECO:0007669"/>
    <property type="project" value="UniProtKB-KW"/>
</dbReference>
<dbReference type="RefSeq" id="WP_246330162.1">
    <property type="nucleotide sequence ID" value="NZ_JABXXQ010000193.1"/>
</dbReference>
<evidence type="ECO:0000313" key="8">
    <source>
        <dbReference type="EMBL" id="MBB3174086.1"/>
    </source>
</evidence>
<protein>
    <submittedName>
        <fullName evidence="8">Prolyl oligopeptidase</fullName>
        <ecNumber evidence="8">3.4.21.26</ecNumber>
    </submittedName>
</protein>
<dbReference type="SUPFAM" id="SSF50993">
    <property type="entry name" value="Peptidase/esterase 'gauge' domain"/>
    <property type="match status" value="1"/>
</dbReference>
<feature type="signal peptide" evidence="5">
    <location>
        <begin position="1"/>
        <end position="32"/>
    </location>
</feature>
<dbReference type="EC" id="3.4.21.26" evidence="8"/>
<keyword evidence="1" id="KW-0645">Protease</keyword>
<dbReference type="InterPro" id="IPR029058">
    <property type="entry name" value="AB_hydrolase_fold"/>
</dbReference>
<proteinExistence type="predicted"/>
<evidence type="ECO:0000259" key="7">
    <source>
        <dbReference type="Pfam" id="PF02897"/>
    </source>
</evidence>
<keyword evidence="9" id="KW-1185">Reference proteome</keyword>
<dbReference type="Gene3D" id="2.130.10.120">
    <property type="entry name" value="Prolyl oligopeptidase, N-terminal domain"/>
    <property type="match status" value="1"/>
</dbReference>
<dbReference type="Pfam" id="PF02897">
    <property type="entry name" value="Peptidase_S9_N"/>
    <property type="match status" value="1"/>
</dbReference>
<dbReference type="Pfam" id="PF00326">
    <property type="entry name" value="Peptidase_S9"/>
    <property type="match status" value="1"/>
</dbReference>
<dbReference type="PANTHER" id="PTHR42881">
    <property type="entry name" value="PROLYL ENDOPEPTIDASE"/>
    <property type="match status" value="1"/>
</dbReference>
<keyword evidence="3" id="KW-0720">Serine protease</keyword>
<dbReference type="InterPro" id="IPR001375">
    <property type="entry name" value="Peptidase_S9_cat"/>
</dbReference>
<dbReference type="GO" id="GO:0004252">
    <property type="term" value="F:serine-type endopeptidase activity"/>
    <property type="evidence" value="ECO:0007669"/>
    <property type="project" value="UniProtKB-EC"/>
</dbReference>
<dbReference type="Gene3D" id="3.40.50.1820">
    <property type="entry name" value="alpha/beta hydrolase"/>
    <property type="match status" value="1"/>
</dbReference>
<feature type="chain" id="PRO_5032810318" evidence="5">
    <location>
        <begin position="33"/>
        <end position="740"/>
    </location>
</feature>
<comment type="caution">
    <text evidence="8">The sequence shown here is derived from an EMBL/GenBank/DDBJ whole genome shotgun (WGS) entry which is preliminary data.</text>
</comment>
<dbReference type="SUPFAM" id="SSF53474">
    <property type="entry name" value="alpha/beta-Hydrolases"/>
    <property type="match status" value="1"/>
</dbReference>
<feature type="domain" description="Peptidase S9 prolyl oligopeptidase catalytic" evidence="6">
    <location>
        <begin position="526"/>
        <end position="727"/>
    </location>
</feature>